<keyword evidence="7" id="KW-1185">Reference proteome</keyword>
<dbReference type="SUPFAM" id="SSF53474">
    <property type="entry name" value="alpha/beta-Hydrolases"/>
    <property type="match status" value="1"/>
</dbReference>
<dbReference type="FunFam" id="3.40.50.1820:FF:000335">
    <property type="entry name" value="Carboxypeptidase"/>
    <property type="match status" value="1"/>
</dbReference>
<evidence type="ECO:0000256" key="4">
    <source>
        <dbReference type="ARBA" id="ARBA00022801"/>
    </source>
</evidence>
<evidence type="ECO:0000313" key="7">
    <source>
        <dbReference type="Proteomes" id="UP000887568"/>
    </source>
</evidence>
<evidence type="ECO:0000313" key="6">
    <source>
        <dbReference type="EnsemblMetazoa" id="XP_038067408.1"/>
    </source>
</evidence>
<organism evidence="6 7">
    <name type="scientific">Patiria miniata</name>
    <name type="common">Bat star</name>
    <name type="synonym">Asterina miniata</name>
    <dbReference type="NCBI Taxonomy" id="46514"/>
    <lineage>
        <taxon>Eukaryota</taxon>
        <taxon>Metazoa</taxon>
        <taxon>Echinodermata</taxon>
        <taxon>Eleutherozoa</taxon>
        <taxon>Asterozoa</taxon>
        <taxon>Asteroidea</taxon>
        <taxon>Valvatacea</taxon>
        <taxon>Valvatida</taxon>
        <taxon>Asterinidae</taxon>
        <taxon>Patiria</taxon>
    </lineage>
</organism>
<dbReference type="PANTHER" id="PTHR11802:SF201">
    <property type="entry name" value="CARBOXYPEPTIDASE"/>
    <property type="match status" value="1"/>
</dbReference>
<dbReference type="GeneID" id="119737272"/>
<dbReference type="OMA" id="WYTGGQV"/>
<name>A0A914AUQ0_PATMI</name>
<dbReference type="RefSeq" id="XP_038067408.1">
    <property type="nucleotide sequence ID" value="XM_038211480.1"/>
</dbReference>
<dbReference type="InterPro" id="IPR018202">
    <property type="entry name" value="Ser_caboxypep_ser_AS"/>
</dbReference>
<dbReference type="PROSITE" id="PS00131">
    <property type="entry name" value="CARBOXYPEPT_SER_SER"/>
    <property type="match status" value="1"/>
</dbReference>
<dbReference type="PANTHER" id="PTHR11802">
    <property type="entry name" value="SERINE PROTEASE FAMILY S10 SERINE CARBOXYPEPTIDASE"/>
    <property type="match status" value="1"/>
</dbReference>
<keyword evidence="3 5" id="KW-0645">Protease</keyword>
<dbReference type="EnsemblMetazoa" id="XM_038211480.1">
    <property type="protein sequence ID" value="XP_038067408.1"/>
    <property type="gene ID" value="LOC119737272"/>
</dbReference>
<dbReference type="GO" id="GO:1904715">
    <property type="term" value="P:negative regulation of chaperone-mediated autophagy"/>
    <property type="evidence" value="ECO:0007669"/>
    <property type="project" value="UniProtKB-ARBA"/>
</dbReference>
<dbReference type="Pfam" id="PF00450">
    <property type="entry name" value="Peptidase_S10"/>
    <property type="match status" value="1"/>
</dbReference>
<proteinExistence type="inferred from homology"/>
<dbReference type="Proteomes" id="UP000887568">
    <property type="component" value="Unplaced"/>
</dbReference>
<comment type="similarity">
    <text evidence="1 5">Belongs to the peptidase S10 family.</text>
</comment>
<dbReference type="GO" id="GO:0006508">
    <property type="term" value="P:proteolysis"/>
    <property type="evidence" value="ECO:0007669"/>
    <property type="project" value="UniProtKB-KW"/>
</dbReference>
<keyword evidence="4 5" id="KW-0378">Hydrolase</keyword>
<dbReference type="GO" id="GO:0004185">
    <property type="term" value="F:serine-type carboxypeptidase activity"/>
    <property type="evidence" value="ECO:0007669"/>
    <property type="project" value="UniProtKB-UniRule"/>
</dbReference>
<dbReference type="InterPro" id="IPR029058">
    <property type="entry name" value="AB_hydrolase_fold"/>
</dbReference>
<dbReference type="PRINTS" id="PR00724">
    <property type="entry name" value="CRBOXYPTASEC"/>
</dbReference>
<dbReference type="AlphaFoldDB" id="A0A914AUQ0"/>
<dbReference type="Gene3D" id="3.40.50.1820">
    <property type="entry name" value="alpha/beta hydrolase"/>
    <property type="match status" value="1"/>
</dbReference>
<dbReference type="GO" id="GO:0031647">
    <property type="term" value="P:regulation of protein stability"/>
    <property type="evidence" value="ECO:0007669"/>
    <property type="project" value="UniProtKB-ARBA"/>
</dbReference>
<reference evidence="6" key="1">
    <citation type="submission" date="2022-11" db="UniProtKB">
        <authorList>
            <consortium name="EnsemblMetazoa"/>
        </authorList>
    </citation>
    <scope>IDENTIFICATION</scope>
</reference>
<evidence type="ECO:0000256" key="1">
    <source>
        <dbReference type="ARBA" id="ARBA00009431"/>
    </source>
</evidence>
<dbReference type="InterPro" id="IPR001563">
    <property type="entry name" value="Peptidase_S10"/>
</dbReference>
<evidence type="ECO:0000256" key="2">
    <source>
        <dbReference type="ARBA" id="ARBA00022645"/>
    </source>
</evidence>
<evidence type="ECO:0000256" key="5">
    <source>
        <dbReference type="RuleBase" id="RU361156"/>
    </source>
</evidence>
<sequence length="469" mass="51769">MRTTKMSVLLQRRMTLFMKAALFVCFVQVFLGATLAQPAADEVTALPGLSGPLSSKQYSGYLQASGTIKLHYWFVESQGNPVDDPVLLWLNGGPSCSSIMGYLTELGPYWVNSDGKTLSANDFSWTKVASVIFLESPAGVGYSYAGSPDYTTNDDKTAENNLLALLDFFKKFPNLVKNDFYISGESYAGIYIPTLAVKIMEQKANINFKGFAIGNGALDIHLLVETSYQYAYYHGIIGDRLWKQLQLSCCKDGSCQYIGSTNPACVDAQKEAQYFLKHIGLNPYDVTGDCKGSYSSEMNSFSMLNFLGSWKSTSGPPGLHSAFLPCIDTTQGDAYMNIPEVRTALHIPSSLTLKWTSCNPALAANYTNQYTSMHSQFTTLLPNYRALIYNGDADDVCNFLGDQKFAASLNQTELGERRPWMYEGQVAGFVKEYKQLTFMTVKNAGHMVPMNTPGPALQMITNFLKAQPQ</sequence>
<dbReference type="EC" id="3.4.16.-" evidence="5"/>
<accession>A0A914AUQ0</accession>
<keyword evidence="2 5" id="KW-0121">Carboxypeptidase</keyword>
<evidence type="ECO:0000256" key="3">
    <source>
        <dbReference type="ARBA" id="ARBA00022670"/>
    </source>
</evidence>
<dbReference type="OrthoDB" id="443318at2759"/>
<protein>
    <recommendedName>
        <fullName evidence="5">Carboxypeptidase</fullName>
        <ecNumber evidence="5">3.4.16.-</ecNumber>
    </recommendedName>
</protein>